<name>A0A6G9YZH9_9NOCA</name>
<evidence type="ECO:0000256" key="9">
    <source>
        <dbReference type="ARBA" id="ARBA00023268"/>
    </source>
</evidence>
<dbReference type="InterPro" id="IPR032821">
    <property type="entry name" value="PKS_assoc"/>
</dbReference>
<dbReference type="GO" id="GO:0006633">
    <property type="term" value="P:fatty acid biosynthetic process"/>
    <property type="evidence" value="ECO:0007669"/>
    <property type="project" value="InterPro"/>
</dbReference>
<dbReference type="Gene3D" id="3.40.50.720">
    <property type="entry name" value="NAD(P)-binding Rossmann-like Domain"/>
    <property type="match status" value="2"/>
</dbReference>
<dbReference type="Gene3D" id="3.40.366.10">
    <property type="entry name" value="Malonyl-Coenzyme A Acyl Carrier Protein, domain 2"/>
    <property type="match status" value="2"/>
</dbReference>
<keyword evidence="4" id="KW-0597">Phosphoprotein</keyword>
<dbReference type="GO" id="GO:0004315">
    <property type="term" value="F:3-oxoacyl-[acyl-carrier-protein] synthase activity"/>
    <property type="evidence" value="ECO:0007669"/>
    <property type="project" value="InterPro"/>
</dbReference>
<protein>
    <submittedName>
        <fullName evidence="14">SDR family NAD(P)-dependent oxidoreductase</fullName>
    </submittedName>
</protein>
<dbReference type="InterPro" id="IPR001227">
    <property type="entry name" value="Ac_transferase_dom_sf"/>
</dbReference>
<keyword evidence="10" id="KW-0012">Acyltransferase</keyword>
<dbReference type="SMART" id="SM00823">
    <property type="entry name" value="PKS_PP"/>
    <property type="match status" value="2"/>
</dbReference>
<dbReference type="FunFam" id="3.40.47.10:FF:000019">
    <property type="entry name" value="Polyketide synthase type I"/>
    <property type="match status" value="2"/>
</dbReference>
<dbReference type="InterPro" id="IPR014031">
    <property type="entry name" value="Ketoacyl_synth_C"/>
</dbReference>
<dbReference type="PANTHER" id="PTHR43775">
    <property type="entry name" value="FATTY ACID SYNTHASE"/>
    <property type="match status" value="1"/>
</dbReference>
<dbReference type="InterPro" id="IPR016039">
    <property type="entry name" value="Thiolase-like"/>
</dbReference>
<dbReference type="Pfam" id="PF08659">
    <property type="entry name" value="KR"/>
    <property type="match status" value="2"/>
</dbReference>
<feature type="domain" description="Ketosynthase family 3 (KS3)" evidence="13">
    <location>
        <begin position="1429"/>
        <end position="1845"/>
    </location>
</feature>
<feature type="domain" description="Carrier" evidence="12">
    <location>
        <begin position="1332"/>
        <end position="1410"/>
    </location>
</feature>
<dbReference type="SUPFAM" id="SSF47336">
    <property type="entry name" value="ACP-like"/>
    <property type="match status" value="2"/>
</dbReference>
<evidence type="ECO:0000256" key="2">
    <source>
        <dbReference type="ARBA" id="ARBA00005189"/>
    </source>
</evidence>
<evidence type="ECO:0000259" key="13">
    <source>
        <dbReference type="PROSITE" id="PS52004"/>
    </source>
</evidence>
<dbReference type="InterPro" id="IPR018201">
    <property type="entry name" value="Ketoacyl_synth_AS"/>
</dbReference>
<keyword evidence="8" id="KW-0045">Antibiotic biosynthesis</keyword>
<dbReference type="SMART" id="SM01294">
    <property type="entry name" value="PKS_PP_betabranch"/>
    <property type="match status" value="1"/>
</dbReference>
<dbReference type="InterPro" id="IPR036291">
    <property type="entry name" value="NAD(P)-bd_dom_sf"/>
</dbReference>
<dbReference type="InterPro" id="IPR016035">
    <property type="entry name" value="Acyl_Trfase/lysoPLipase"/>
</dbReference>
<dbReference type="Pfam" id="PF00698">
    <property type="entry name" value="Acyl_transf_1"/>
    <property type="match status" value="2"/>
</dbReference>
<dbReference type="Gene3D" id="1.10.1200.10">
    <property type="entry name" value="ACP-like"/>
    <property type="match status" value="2"/>
</dbReference>
<comment type="cofactor">
    <cofactor evidence="1">
        <name>pantetheine 4'-phosphate</name>
        <dbReference type="ChEBI" id="CHEBI:47942"/>
    </cofactor>
</comment>
<evidence type="ECO:0000256" key="4">
    <source>
        <dbReference type="ARBA" id="ARBA00022553"/>
    </source>
</evidence>
<dbReference type="CDD" id="cd08952">
    <property type="entry name" value="KR_1_SDR_x"/>
    <property type="match status" value="1"/>
</dbReference>
<dbReference type="InterPro" id="IPR013968">
    <property type="entry name" value="PKS_KR"/>
</dbReference>
<dbReference type="InterPro" id="IPR009081">
    <property type="entry name" value="PP-bd_ACP"/>
</dbReference>
<feature type="domain" description="Ketosynthase family 3 (KS3)" evidence="13">
    <location>
        <begin position="34"/>
        <end position="449"/>
    </location>
</feature>
<dbReference type="InterPro" id="IPR014030">
    <property type="entry name" value="Ketoacyl_synth_N"/>
</dbReference>
<dbReference type="PANTHER" id="PTHR43775:SF51">
    <property type="entry name" value="INACTIVE PHENOLPHTHIOCEROL SYNTHESIS POLYKETIDE SYNTHASE TYPE I PKS1-RELATED"/>
    <property type="match status" value="1"/>
</dbReference>
<keyword evidence="3" id="KW-0596">Phosphopantetheine</keyword>
<dbReference type="Gene3D" id="3.30.70.3290">
    <property type="match status" value="2"/>
</dbReference>
<dbReference type="PROSITE" id="PS00606">
    <property type="entry name" value="KS3_1"/>
    <property type="match status" value="2"/>
</dbReference>
<dbReference type="GO" id="GO:0004312">
    <property type="term" value="F:fatty acid synthase activity"/>
    <property type="evidence" value="ECO:0007669"/>
    <property type="project" value="TreeGrafter"/>
</dbReference>
<dbReference type="PROSITE" id="PS00012">
    <property type="entry name" value="PHOSPHOPANTETHEINE"/>
    <property type="match status" value="2"/>
</dbReference>
<keyword evidence="7" id="KW-0443">Lipid metabolism</keyword>
<reference evidence="14 15" key="1">
    <citation type="journal article" date="2019" name="ACS Chem. Biol.">
        <title>Identification and Mobilization of a Cryptic Antibiotic Biosynthesis Gene Locus from a Human-Pathogenic Nocardia Isolate.</title>
        <authorList>
            <person name="Herisse M."/>
            <person name="Ishida K."/>
            <person name="Porter J.L."/>
            <person name="Howden B."/>
            <person name="Hertweck C."/>
            <person name="Stinear T.P."/>
            <person name="Pidot S.J."/>
        </authorList>
    </citation>
    <scope>NUCLEOTIDE SEQUENCE [LARGE SCALE GENOMIC DNA]</scope>
    <source>
        <strain evidence="14 15">AUSMDU00012715</strain>
    </source>
</reference>
<dbReference type="InterPro" id="IPR016036">
    <property type="entry name" value="Malonyl_transacylase_ACP-bd"/>
</dbReference>
<dbReference type="SMART" id="SM00825">
    <property type="entry name" value="PKS_KS"/>
    <property type="match status" value="2"/>
</dbReference>
<evidence type="ECO:0000256" key="10">
    <source>
        <dbReference type="ARBA" id="ARBA00023315"/>
    </source>
</evidence>
<dbReference type="Pfam" id="PF08990">
    <property type="entry name" value="Docking"/>
    <property type="match status" value="1"/>
</dbReference>
<dbReference type="SUPFAM" id="SSF55048">
    <property type="entry name" value="Probable ACP-binding domain of malonyl-CoA ACP transacylase"/>
    <property type="match status" value="2"/>
</dbReference>
<sequence>MATSSEQVVAALRKSLADNERLRQENAELRRVTDDPIAIVGMGCRYPGGVANPDGFWDLLMRGGDAIGPLPDDRGWDPRLVREHPGGGFLSDAAGFDAAFFGISPREALAMDPQQRLLLEVVWEALEDAGIDPLSLRDTRTGVFIGASNHEYAATLVHLTEDVTGHVMTGNTLSVVAGRVAYSLGLLGPVVTVDTACSSSLVALHQAVSAVRSGECGRAVVGGVAVMSSPGAFVEFSRVGGLSSDGRCRAFADSAAGTGWSEGCGVIVVERLSAARARGGRVLAVVAGTAVGSDGASNGLTAPSGPAQERVISDALAAAGLTPSQVDVVEAHGTGTALGDPIEAGALARVFGAASRDRSLLLGSVKSNIGHSQAAAGMAGVIKMVLALRRGWVPATLHVDMPSRHVDWDATVLELVTEGTPWPESGGVRCAGVSAFGISGTNSHVLLQQPPEDTAAPNDSDDLDTEQSPLPWLVSARDPHALAALAGRLGVLAERTELRDADISAALVHRRAALSHRAVLLPGTDRAPALAALAAGTETPDVVTGFVRRGGTALVLPGQGSQSLGMGRGLADRFPDFARAFEETCAALDPLLGQPLRDIVWGGDADTLALTRWAQPALFAYQIAAARLLESWGLVPDVLIGHSVGEIAAAHLAGALELADAARLVAARALAMADLPGRGAMAALSGDPDTLATLAERLPDGVAVAARNSSSSIVLSGDTAALDAVLATAGAAVRISRLRTGHAFHSPLMAPAAAPLAAAVAELRWSPPRLPVVSTVTGHEIEPDTWADPGYWSTQLTATVRFAEAVSEAIGEFGAGRVLELGAHPSLIGHIATDHPDTAAAALGHRDVDPWLGAHRAAAAAWCAGADLPRWIAPGHKPGPHVDLPTYPFTHQRFWPPIPVPADDTDDAALYAVEWKAIADAVAAAEPEPVHWISVEPGIPVAETATRALAALQDALAEDDTALRVVVTHGAVAAAPGDRPDPAQAAVRGLALAALAETPDRFRLLDLPVGCTPEDAAPHHLPTADEPDVAVRDDRRRVPRWAAIESADATDSTPIGDGPVLITGGTGGVGTAVARHLIASGATHLVLLSRRGPDAPGAAELRADLAESGATVDIVACDAADPAAFAAVLADLPAPPSLVVHAAGVLDDGLLANQTADRLLDTLRAKIDAIAVIDAAVADDTEVVVFSSVAGVLGSAGQSTYVAANAALDAWATARRLDGARRRTIAWGPWALGAGMADGADAATERRRESGGLTGLSAESALTLFDAARRRPEPVVVATGVRRDRLAALGAALPAAWRDLVPEATREPVADNAPEPGSWSRLANLPRREQLNAVLDLVRTSAATVLGHRGPDAAAAIGTEHEFRSLGFDSLTSVELRNRLAAATGQRLSPTLAFDYPTPRRLADHLTNLLGGHANTLVPDVSRNLPVDDDPIVIVGLGCRFPGGAENPDSFWELLVQGRDAIGPLPDDRGWDPDVVTAGPGGGFLSDAAGFDAGFFGISPREALAMDPQQRLLLEVVWEALEDAGIDPLSLRDSRTGVFVGTNGQDYVGALVSSGVDVGGHLGTGNAASVLSGRIAYFLGLSGPVVTVDTACSSSLVALHQAVGAVQGGECARAVVGGVTVMSGPGAFMEFSRVGGLSPDGRCRAFAEGEGGTGWGEGCGVVVVERLSAARERGGRILAVVGGSAVGSDGASNGLTAPSGPAQERVIAEALAAAGLSPTDIDVLEAHGTGTALGDPIEAGALERVFGAAPRDRSLLLGSVKSNIGHTQAAAGVAGLIKMVLAMEHGWVPATLHAREPSRFVDWEQSVLELVDQGRSWPTGPSGVRRAGISSFGISGTNAHVVLLQAPEPTHDEQPTPAGDDRPLVLSAATPTALARTADRIARHIDPESTSPHALSATLARRARLPHRAAVLTGTDTAAPALAALARGDQHPALLTGIARPGGTGILFPGQGTQRLGMGRELAAADPTFAAAFDEACAALDVFLDRPLREVCWGDETTLTDTRWAQPALFAYQIAAYRLLESRGLEPAVLLGHSIGEITAAHAAGALGLADAARLVVARGRLMSETTADGAMAAVSGRPEALAELAADLPAGVVVAARNSSTSIVLSGDTAALDAVLTGSDAELRISRLHTSHAFHSPLMAPAADALAAVAGELHWSAPHTPVASTVTGRMLEPGAWADPAHWATQLTEPVLFADAITAAAKSTGLGRWIELGVHPSLVGHVRTDHDARAHCIGHRDEPPAATLHRALAQLWCDGAEFAAWPATTGPHLTLPTYPFEHQRFWPPVSTGLTYLREEWTPLALAGGTPSGRWLLHTDGAVDPGLAALRDALAADVTATDEDLRTALTDDIPPAGVLAVVDTVNAVPDLVRVLAAAQQTGAETRLWCLTRGAVDPGAAQPDSATPDAAAVWGLGRSAALEHPGLWGGLVDLPPSTDDAERDARAVAAVLAAGGEDQIAVRDGQAHARRLAAMPRTVGAESWQPSGTVLITGGTGALGGRIAVWSAEHGADRIVLAGRRGPDAPGAADLRTAIESRGATVHFAALDIADEAAVTALLADLDTGPAPTAVVHAAGVLDDAPLTALEPALLASTARPKAVGAAVLDAATRGRDMDFIVLTSVAGVWGSGGQGAYSAANAAADAVVRRRRRAGERAVAIAWGPWDGGGMASDPQARAALTRRGLRPIDPQRALDVLPTLARGPEPVVAVADLDLERFVATFTSLRPAALLADLAAPARPQSGGWTAADAGGADAPTPPWRAAWDRAEPTDRLDLVTGLVRTEVGEVLGHTRVTALDAATPLRDLGLDSLTSVDLRDRIRAATGLDLPTTLAFDHPSIGELAAEVHRELASAGTDAVLADVDRLAVRLRDHLPDEHREHLRLRLREILAGLEETDDEPDTPVGVTSARERLAEADDEALFAFISEIRGA</sequence>
<dbReference type="GO" id="GO:0033068">
    <property type="term" value="P:macrolide biosynthetic process"/>
    <property type="evidence" value="ECO:0007669"/>
    <property type="project" value="UniProtKB-ARBA"/>
</dbReference>
<dbReference type="SUPFAM" id="SSF52151">
    <property type="entry name" value="FabD/lysophospholipase-like"/>
    <property type="match status" value="2"/>
</dbReference>
<comment type="pathway">
    <text evidence="2">Lipid metabolism.</text>
</comment>
<feature type="domain" description="Carrier" evidence="12">
    <location>
        <begin position="2766"/>
        <end position="2841"/>
    </location>
</feature>
<dbReference type="CDD" id="cd00833">
    <property type="entry name" value="PKS"/>
    <property type="match status" value="2"/>
</dbReference>
<gene>
    <name evidence="14" type="ORF">F6W96_07960</name>
</gene>
<dbReference type="PROSITE" id="PS52004">
    <property type="entry name" value="KS3_2"/>
    <property type="match status" value="2"/>
</dbReference>
<dbReference type="InterPro" id="IPR006162">
    <property type="entry name" value="Ppantetheine_attach_site"/>
</dbReference>
<dbReference type="SUPFAM" id="SSF53901">
    <property type="entry name" value="Thiolase-like"/>
    <property type="match status" value="2"/>
</dbReference>
<evidence type="ECO:0000256" key="8">
    <source>
        <dbReference type="ARBA" id="ARBA00023194"/>
    </source>
</evidence>
<dbReference type="Pfam" id="PF16197">
    <property type="entry name" value="KAsynt_C_assoc"/>
    <property type="match status" value="2"/>
</dbReference>
<keyword evidence="5" id="KW-0808">Transferase</keyword>
<dbReference type="RefSeq" id="WP_167485543.1">
    <property type="nucleotide sequence ID" value="NZ_CP046173.1"/>
</dbReference>
<dbReference type="InterPro" id="IPR050091">
    <property type="entry name" value="PKS_NRPS_Biosynth_Enz"/>
</dbReference>
<dbReference type="Proteomes" id="UP000500953">
    <property type="component" value="Chromosome"/>
</dbReference>
<evidence type="ECO:0000313" key="15">
    <source>
        <dbReference type="Proteomes" id="UP000500953"/>
    </source>
</evidence>
<dbReference type="EMBL" id="CP046173">
    <property type="protein sequence ID" value="QIS18223.1"/>
    <property type="molecule type" value="Genomic_DNA"/>
</dbReference>
<keyword evidence="6" id="KW-0276">Fatty acid metabolism</keyword>
<dbReference type="InterPro" id="IPR014043">
    <property type="entry name" value="Acyl_transferase_dom"/>
</dbReference>
<evidence type="ECO:0000256" key="6">
    <source>
        <dbReference type="ARBA" id="ARBA00022832"/>
    </source>
</evidence>
<accession>A0A6G9YZH9</accession>
<dbReference type="FunFam" id="1.10.1200.10:FF:000007">
    <property type="entry name" value="Probable polyketide synthase pks17"/>
    <property type="match status" value="1"/>
</dbReference>
<dbReference type="SMART" id="SM00827">
    <property type="entry name" value="PKS_AT"/>
    <property type="match status" value="2"/>
</dbReference>
<dbReference type="SMART" id="SM00822">
    <property type="entry name" value="PKS_KR"/>
    <property type="match status" value="2"/>
</dbReference>
<evidence type="ECO:0000313" key="14">
    <source>
        <dbReference type="EMBL" id="QIS18223.1"/>
    </source>
</evidence>
<dbReference type="InterPro" id="IPR057326">
    <property type="entry name" value="KR_dom"/>
</dbReference>
<evidence type="ECO:0000256" key="5">
    <source>
        <dbReference type="ARBA" id="ARBA00022679"/>
    </source>
</evidence>
<dbReference type="InterPro" id="IPR036736">
    <property type="entry name" value="ACP-like_sf"/>
</dbReference>
<dbReference type="InterPro" id="IPR020841">
    <property type="entry name" value="PKS_Beta-ketoAc_synthase_dom"/>
</dbReference>
<evidence type="ECO:0000256" key="1">
    <source>
        <dbReference type="ARBA" id="ARBA00001957"/>
    </source>
</evidence>
<organism evidence="14 15">
    <name type="scientific">Nocardia terpenica</name>
    <dbReference type="NCBI Taxonomy" id="455432"/>
    <lineage>
        <taxon>Bacteria</taxon>
        <taxon>Bacillati</taxon>
        <taxon>Actinomycetota</taxon>
        <taxon>Actinomycetes</taxon>
        <taxon>Mycobacteriales</taxon>
        <taxon>Nocardiaceae</taxon>
        <taxon>Nocardia</taxon>
    </lineage>
</organism>
<proteinExistence type="predicted"/>
<evidence type="ECO:0000256" key="11">
    <source>
        <dbReference type="SAM" id="MobiDB-lite"/>
    </source>
</evidence>
<dbReference type="InterPro" id="IPR020806">
    <property type="entry name" value="PKS_PP-bd"/>
</dbReference>
<evidence type="ECO:0000256" key="3">
    <source>
        <dbReference type="ARBA" id="ARBA00022450"/>
    </source>
</evidence>
<evidence type="ECO:0000256" key="7">
    <source>
        <dbReference type="ARBA" id="ARBA00023098"/>
    </source>
</evidence>
<dbReference type="Gene3D" id="3.40.47.10">
    <property type="match status" value="2"/>
</dbReference>
<feature type="region of interest" description="Disordered" evidence="11">
    <location>
        <begin position="448"/>
        <end position="467"/>
    </location>
</feature>
<dbReference type="InterPro" id="IPR015083">
    <property type="entry name" value="NorB/c/GfsB-D-like_docking"/>
</dbReference>
<dbReference type="Pfam" id="PF00550">
    <property type="entry name" value="PP-binding"/>
    <property type="match status" value="2"/>
</dbReference>
<dbReference type="SUPFAM" id="SSF51735">
    <property type="entry name" value="NAD(P)-binding Rossmann-fold domains"/>
    <property type="match status" value="4"/>
</dbReference>
<dbReference type="PROSITE" id="PS50075">
    <property type="entry name" value="CARRIER"/>
    <property type="match status" value="2"/>
</dbReference>
<dbReference type="GO" id="GO:0031177">
    <property type="term" value="F:phosphopantetheine binding"/>
    <property type="evidence" value="ECO:0007669"/>
    <property type="project" value="InterPro"/>
</dbReference>
<keyword evidence="9" id="KW-0511">Multifunctional enzyme</keyword>
<dbReference type="Pfam" id="PF02801">
    <property type="entry name" value="Ketoacyl-synt_C"/>
    <property type="match status" value="2"/>
</dbReference>
<dbReference type="Pfam" id="PF00109">
    <property type="entry name" value="ketoacyl-synt"/>
    <property type="match status" value="2"/>
</dbReference>
<evidence type="ECO:0000259" key="12">
    <source>
        <dbReference type="PROSITE" id="PS50075"/>
    </source>
</evidence>